<keyword evidence="6 13" id="KW-0552">Olfaction</keyword>
<gene>
    <name evidence="16" type="primary">LOC117668733</name>
</gene>
<evidence type="ECO:0000256" key="11">
    <source>
        <dbReference type="ARBA" id="ARBA00023224"/>
    </source>
</evidence>
<dbReference type="KEGG" id="pgut:117668733"/>
<feature type="transmembrane region" description="Helical" evidence="13">
    <location>
        <begin position="56"/>
        <end position="76"/>
    </location>
</feature>
<dbReference type="Gene3D" id="1.20.1070.10">
    <property type="entry name" value="Rhodopsin 7-helix transmembrane proteins"/>
    <property type="match status" value="1"/>
</dbReference>
<dbReference type="PROSITE" id="PS50262">
    <property type="entry name" value="G_PROTEIN_RECEP_F1_2"/>
    <property type="match status" value="1"/>
</dbReference>
<proteinExistence type="inferred from homology"/>
<evidence type="ECO:0000313" key="16">
    <source>
        <dbReference type="RefSeq" id="XP_034278683.1"/>
    </source>
</evidence>
<evidence type="ECO:0000256" key="6">
    <source>
        <dbReference type="ARBA" id="ARBA00022725"/>
    </source>
</evidence>
<dbReference type="PANTHER" id="PTHR26452">
    <property type="entry name" value="OLFACTORY RECEPTOR"/>
    <property type="match status" value="1"/>
</dbReference>
<feature type="transmembrane region" description="Helical" evidence="13">
    <location>
        <begin position="189"/>
        <end position="222"/>
    </location>
</feature>
<dbReference type="PRINTS" id="PR00245">
    <property type="entry name" value="OLFACTORYR"/>
</dbReference>
<evidence type="ECO:0000256" key="13">
    <source>
        <dbReference type="RuleBase" id="RU363047"/>
    </source>
</evidence>
<evidence type="ECO:0000256" key="4">
    <source>
        <dbReference type="ARBA" id="ARBA00022606"/>
    </source>
</evidence>
<dbReference type="GO" id="GO:0004984">
    <property type="term" value="F:olfactory receptor activity"/>
    <property type="evidence" value="ECO:0007669"/>
    <property type="project" value="InterPro"/>
</dbReference>
<dbReference type="InterPro" id="IPR000276">
    <property type="entry name" value="GPCR_Rhodpsn"/>
</dbReference>
<dbReference type="RefSeq" id="XP_034278683.1">
    <property type="nucleotide sequence ID" value="XM_034422792.1"/>
</dbReference>
<evidence type="ECO:0000256" key="9">
    <source>
        <dbReference type="ARBA" id="ARBA00023136"/>
    </source>
</evidence>
<keyword evidence="10 12" id="KW-0675">Receptor</keyword>
<dbReference type="SUPFAM" id="SSF81321">
    <property type="entry name" value="Family A G protein-coupled receptor-like"/>
    <property type="match status" value="1"/>
</dbReference>
<dbReference type="GO" id="GO:0005886">
    <property type="term" value="C:plasma membrane"/>
    <property type="evidence" value="ECO:0007669"/>
    <property type="project" value="UniProtKB-SubCell"/>
</dbReference>
<evidence type="ECO:0000256" key="2">
    <source>
        <dbReference type="ARBA" id="ARBA00004651"/>
    </source>
</evidence>
<keyword evidence="8 12" id="KW-0297">G-protein coupled receptor</keyword>
<keyword evidence="11 12" id="KW-0807">Transducer</keyword>
<dbReference type="InterPro" id="IPR000725">
    <property type="entry name" value="Olfact_rcpt"/>
</dbReference>
<feature type="transmembrane region" description="Helical" evidence="13">
    <location>
        <begin position="234"/>
        <end position="257"/>
    </location>
</feature>
<feature type="transmembrane region" description="Helical" evidence="13">
    <location>
        <begin position="138"/>
        <end position="156"/>
    </location>
</feature>
<evidence type="ECO:0000256" key="3">
    <source>
        <dbReference type="ARBA" id="ARBA00022475"/>
    </source>
</evidence>
<feature type="transmembrane region" description="Helical" evidence="13">
    <location>
        <begin position="96"/>
        <end position="118"/>
    </location>
</feature>
<dbReference type="OMA" id="CCCFIIV"/>
<evidence type="ECO:0000256" key="5">
    <source>
        <dbReference type="ARBA" id="ARBA00022692"/>
    </source>
</evidence>
<keyword evidence="9 13" id="KW-0472">Membrane</keyword>
<feature type="domain" description="G-protein coupled receptors family 1 profile" evidence="14">
    <location>
        <begin position="39"/>
        <end position="287"/>
    </location>
</feature>
<dbReference type="PROSITE" id="PS00237">
    <property type="entry name" value="G_PROTEIN_RECEP_F1_1"/>
    <property type="match status" value="1"/>
</dbReference>
<keyword evidence="7 13" id="KW-1133">Transmembrane helix</keyword>
<protein>
    <recommendedName>
        <fullName evidence="13">Olfactory receptor</fullName>
    </recommendedName>
</protein>
<reference evidence="16" key="1">
    <citation type="submission" date="2025-08" db="UniProtKB">
        <authorList>
            <consortium name="RefSeq"/>
        </authorList>
    </citation>
    <scope>IDENTIFICATION</scope>
    <source>
        <tissue evidence="16">Blood</tissue>
    </source>
</reference>
<dbReference type="GO" id="GO:0004930">
    <property type="term" value="F:G protein-coupled receptor activity"/>
    <property type="evidence" value="ECO:0007669"/>
    <property type="project" value="UniProtKB-KW"/>
</dbReference>
<organism evidence="15 16">
    <name type="scientific">Pantherophis guttatus</name>
    <name type="common">Corn snake</name>
    <name type="synonym">Elaphe guttata</name>
    <dbReference type="NCBI Taxonomy" id="94885"/>
    <lineage>
        <taxon>Eukaryota</taxon>
        <taxon>Metazoa</taxon>
        <taxon>Chordata</taxon>
        <taxon>Craniata</taxon>
        <taxon>Vertebrata</taxon>
        <taxon>Euteleostomi</taxon>
        <taxon>Lepidosauria</taxon>
        <taxon>Squamata</taxon>
        <taxon>Bifurcata</taxon>
        <taxon>Unidentata</taxon>
        <taxon>Episquamata</taxon>
        <taxon>Toxicofera</taxon>
        <taxon>Serpentes</taxon>
        <taxon>Colubroidea</taxon>
        <taxon>Colubridae</taxon>
        <taxon>Colubrinae</taxon>
        <taxon>Pantherophis</taxon>
    </lineage>
</organism>
<evidence type="ECO:0000259" key="14">
    <source>
        <dbReference type="PROSITE" id="PS50262"/>
    </source>
</evidence>
<feature type="transmembrane region" description="Helical" evidence="13">
    <location>
        <begin position="23"/>
        <end position="49"/>
    </location>
</feature>
<accession>A0A6P9C332</accession>
<evidence type="ECO:0000256" key="7">
    <source>
        <dbReference type="ARBA" id="ARBA00022989"/>
    </source>
</evidence>
<dbReference type="AlphaFoldDB" id="A0A6P9C332"/>
<evidence type="ECO:0000256" key="1">
    <source>
        <dbReference type="ARBA" id="ARBA00002936"/>
    </source>
</evidence>
<comment type="similarity">
    <text evidence="12">Belongs to the G-protein coupled receptor 1 family.</text>
</comment>
<keyword evidence="3 13" id="KW-1003">Cell membrane</keyword>
<keyword evidence="4 13" id="KW-0716">Sensory transduction</keyword>
<dbReference type="Pfam" id="PF13853">
    <property type="entry name" value="7tm_4"/>
    <property type="match status" value="1"/>
</dbReference>
<evidence type="ECO:0000256" key="10">
    <source>
        <dbReference type="ARBA" id="ARBA00023170"/>
    </source>
</evidence>
<dbReference type="CDD" id="cd15227">
    <property type="entry name" value="7tmA_OR14-like"/>
    <property type="match status" value="1"/>
</dbReference>
<evidence type="ECO:0000256" key="12">
    <source>
        <dbReference type="RuleBase" id="RU000688"/>
    </source>
</evidence>
<evidence type="ECO:0000256" key="8">
    <source>
        <dbReference type="ARBA" id="ARBA00023040"/>
    </source>
</evidence>
<keyword evidence="15" id="KW-1185">Reference proteome</keyword>
<dbReference type="InterPro" id="IPR017452">
    <property type="entry name" value="GPCR_Rhodpsn_7TM"/>
</dbReference>
<keyword evidence="5 12" id="KW-0812">Transmembrane</keyword>
<evidence type="ECO:0000313" key="15">
    <source>
        <dbReference type="Proteomes" id="UP001652622"/>
    </source>
</evidence>
<comment type="function">
    <text evidence="1">Odorant receptor.</text>
</comment>
<name>A0A6P9C332_PANGU</name>
<feature type="transmembrane region" description="Helical" evidence="13">
    <location>
        <begin position="269"/>
        <end position="287"/>
    </location>
</feature>
<dbReference type="InterPro" id="IPR050516">
    <property type="entry name" value="Olfactory_GPCR"/>
</dbReference>
<dbReference type="GeneID" id="117668733"/>
<dbReference type="PRINTS" id="PR00237">
    <property type="entry name" value="GPCRRHODOPSN"/>
</dbReference>
<dbReference type="FunFam" id="1.20.1070.10:FF:000037">
    <property type="entry name" value="Olfactory receptor"/>
    <property type="match status" value="1"/>
</dbReference>
<dbReference type="Proteomes" id="UP001652622">
    <property type="component" value="Unplaced"/>
</dbReference>
<dbReference type="InParanoid" id="A0A6P9C332"/>
<sequence>MFQNTSVSTFLLLEFSEIWELQILHFTVFLLLYLTIVTGNILIISAVAFDHHLHTPLYFFLMNLAVQDLCSISVIIPKSMINSLLNTRDISYFGCVAQVLLFFFFISSDFFLLTVMAYDRYIAICNPLHYEMVMNKQACTQMVATVWLAGLAYGILHTSGTFVTPFCSNVVNQFFCEIPQLLKLACSDLYLIEIGIVVVSVAIGVGCCCFIIVTYIYIFMALLQIPSIQGRQKAFSTCLPHIIVFSMFLFSGSIAYLRPTSDTPSYLDLIFTMIYSMLPPLLNPIIYSMKNKAIKKSLSKLFRGKNCSLNISSRLK</sequence>
<comment type="subcellular location">
    <subcellularLocation>
        <location evidence="2 13">Cell membrane</location>
        <topology evidence="2 13">Multi-pass membrane protein</topology>
    </subcellularLocation>
</comment>